<evidence type="ECO:0000313" key="4">
    <source>
        <dbReference type="EMBL" id="RXW28205.1"/>
    </source>
</evidence>
<dbReference type="AlphaFoldDB" id="A0A4Q2E9F3"/>
<evidence type="ECO:0000256" key="2">
    <source>
        <dbReference type="SAM" id="Coils"/>
    </source>
</evidence>
<dbReference type="SUPFAM" id="SSF53098">
    <property type="entry name" value="Ribonuclease H-like"/>
    <property type="match status" value="1"/>
</dbReference>
<dbReference type="GO" id="GO:0003677">
    <property type="term" value="F:DNA binding"/>
    <property type="evidence" value="ECO:0007669"/>
    <property type="project" value="InterPro"/>
</dbReference>
<dbReference type="InterPro" id="IPR012337">
    <property type="entry name" value="RNaseH-like_sf"/>
</dbReference>
<accession>A0A4Q2E9F3</accession>
<dbReference type="InterPro" id="IPR001584">
    <property type="entry name" value="Integrase_cat-core"/>
</dbReference>
<dbReference type="Pfam" id="PF13683">
    <property type="entry name" value="rve_3"/>
    <property type="match status" value="1"/>
</dbReference>
<dbReference type="PANTHER" id="PTHR47515">
    <property type="entry name" value="LOW CALCIUM RESPONSE LOCUS PROTEIN T"/>
    <property type="match status" value="1"/>
</dbReference>
<evidence type="ECO:0000256" key="1">
    <source>
        <dbReference type="ARBA" id="ARBA00009964"/>
    </source>
</evidence>
<dbReference type="Proteomes" id="UP000290875">
    <property type="component" value="Unassembled WGS sequence"/>
</dbReference>
<dbReference type="RefSeq" id="WP_085954994.1">
    <property type="nucleotide sequence ID" value="NZ_AP022127.1"/>
</dbReference>
<evidence type="ECO:0000259" key="3">
    <source>
        <dbReference type="PROSITE" id="PS50994"/>
    </source>
</evidence>
<dbReference type="PROSITE" id="PS50994">
    <property type="entry name" value="INTEGRASE"/>
    <property type="match status" value="1"/>
</dbReference>
<dbReference type="EMBL" id="QJSL01000014">
    <property type="protein sequence ID" value="RXW28205.1"/>
    <property type="molecule type" value="Genomic_DNA"/>
</dbReference>
<sequence length="375" mass="43295">MKKRFSDEQIISILREAEAEAGVPARELCRKHAISDATFYTWRKKYGGMEVPEVKRLKSLEEENARLKKLLAEAMLDKEALQVALGRKLLTTDQKREAVMLMCDATGLSQRRACRLTGLSLSTCRYEAHRPAADAHLSGRITELALERRRFGYRRIWQLLRREGLHVNHKRVYRLYHLSGLSVKRRRRRKGLATERLPLLRPAAPNLTWSMDFVMDALSTGRRIKCLTCVDDFTKECLTVTVAFGISGVQVTRILDSIALFRGYPATIRTDQGPEFTCRALDQWAFEHGVELRLIQPGKPTQNGFIESFNGRFRDECLNEHWFSDIVHARKIINDWRQDYNECRPHSTLNYQTPSEFAAGWRKGHSENEDSDVTN</sequence>
<gene>
    <name evidence="4" type="ORF">DM877_15985</name>
</gene>
<dbReference type="GO" id="GO:0006313">
    <property type="term" value="P:DNA transposition"/>
    <property type="evidence" value="ECO:0007669"/>
    <property type="project" value="InterPro"/>
</dbReference>
<dbReference type="InterPro" id="IPR009057">
    <property type="entry name" value="Homeodomain-like_sf"/>
</dbReference>
<dbReference type="Gene3D" id="3.30.420.10">
    <property type="entry name" value="Ribonuclease H-like superfamily/Ribonuclease H"/>
    <property type="match status" value="1"/>
</dbReference>
<dbReference type="InterPro" id="IPR002514">
    <property type="entry name" value="Transposase_8"/>
</dbReference>
<feature type="coiled-coil region" evidence="2">
    <location>
        <begin position="57"/>
        <end position="84"/>
    </location>
</feature>
<dbReference type="InterPro" id="IPR048020">
    <property type="entry name" value="Transpos_IS3"/>
</dbReference>
<evidence type="ECO:0000313" key="5">
    <source>
        <dbReference type="Proteomes" id="UP000290875"/>
    </source>
</evidence>
<proteinExistence type="inferred from homology"/>
<comment type="caution">
    <text evidence="4">The sequence shown here is derived from an EMBL/GenBank/DDBJ whole genome shotgun (WGS) entry which is preliminary data.</text>
</comment>
<feature type="domain" description="Integrase catalytic" evidence="3">
    <location>
        <begin position="201"/>
        <end position="362"/>
    </location>
</feature>
<dbReference type="SUPFAM" id="SSF46689">
    <property type="entry name" value="Homeodomain-like"/>
    <property type="match status" value="1"/>
</dbReference>
<dbReference type="Pfam" id="PF01527">
    <property type="entry name" value="HTH_Tnp_1"/>
    <property type="match status" value="1"/>
</dbReference>
<comment type="similarity">
    <text evidence="1">Belongs to the transposase 8 family.</text>
</comment>
<organism evidence="4 5">
    <name type="scientific">Enterobacter cloacae</name>
    <dbReference type="NCBI Taxonomy" id="550"/>
    <lineage>
        <taxon>Bacteria</taxon>
        <taxon>Pseudomonadati</taxon>
        <taxon>Pseudomonadota</taxon>
        <taxon>Gammaproteobacteria</taxon>
        <taxon>Enterobacterales</taxon>
        <taxon>Enterobacteriaceae</taxon>
        <taxon>Enterobacter</taxon>
        <taxon>Enterobacter cloacae complex</taxon>
    </lineage>
</organism>
<dbReference type="GO" id="GO:0015074">
    <property type="term" value="P:DNA integration"/>
    <property type="evidence" value="ECO:0007669"/>
    <property type="project" value="InterPro"/>
</dbReference>
<dbReference type="NCBIfam" id="NF033516">
    <property type="entry name" value="transpos_IS3"/>
    <property type="match status" value="1"/>
</dbReference>
<protein>
    <submittedName>
        <fullName evidence="4">IS3 family transposase</fullName>
    </submittedName>
</protein>
<dbReference type="PANTHER" id="PTHR47515:SF1">
    <property type="entry name" value="BLR2054 PROTEIN"/>
    <property type="match status" value="1"/>
</dbReference>
<dbReference type="Pfam" id="PF13276">
    <property type="entry name" value="HTH_21"/>
    <property type="match status" value="1"/>
</dbReference>
<name>A0A4Q2E9F3_ENTCL</name>
<reference evidence="4 5" key="1">
    <citation type="submission" date="2018-06" db="EMBL/GenBank/DDBJ databases">
        <title>Carbapenemase-producing Enterobacteriaceae present in wastewater treatment plant effluent and nearby surface waters in the US.</title>
        <authorList>
            <person name="Mathys D.A."/>
            <person name="Mollenkopf D.F."/>
            <person name="Feicht S.M."/>
            <person name="Adams R.J."/>
            <person name="Albers A.L."/>
            <person name="Grooters S.V."/>
            <person name="Stuever D.M."/>
            <person name="Daniels J.B."/>
            <person name="Wittum T.E."/>
        </authorList>
    </citation>
    <scope>NUCLEOTIDE SEQUENCE [LARGE SCALE GENOMIC DNA]</scope>
    <source>
        <strain evidence="4 5">GEO_4_Eff_A</strain>
    </source>
</reference>
<dbReference type="InterPro" id="IPR025948">
    <property type="entry name" value="HTH-like_dom"/>
</dbReference>
<keyword evidence="2" id="KW-0175">Coiled coil</keyword>
<dbReference type="InterPro" id="IPR036397">
    <property type="entry name" value="RNaseH_sf"/>
</dbReference>
<dbReference type="GO" id="GO:0004803">
    <property type="term" value="F:transposase activity"/>
    <property type="evidence" value="ECO:0007669"/>
    <property type="project" value="InterPro"/>
</dbReference>